<dbReference type="InterPro" id="IPR038673">
    <property type="entry name" value="OprB_sf"/>
</dbReference>
<feature type="chain" id="PRO_5007229638" evidence="2">
    <location>
        <begin position="29"/>
        <end position="449"/>
    </location>
</feature>
<accession>A0A120FIL0</accession>
<reference evidence="3 4" key="1">
    <citation type="submission" date="2015-11" db="EMBL/GenBank/DDBJ databases">
        <title>Draft Genome Sequence of the Strain BR 10303 (Bradyrhizobium sp.) isolated from nodules of Centrolobium paraense.</title>
        <authorList>
            <person name="Zelli J.E."/>
            <person name="Simoes-Araujo J.L."/>
            <person name="Barauna A.C."/>
            <person name="Silva K."/>
        </authorList>
    </citation>
    <scope>NUCLEOTIDE SEQUENCE [LARGE SCALE GENOMIC DNA]</scope>
    <source>
        <strain evidence="3 4">BR 10303</strain>
    </source>
</reference>
<keyword evidence="2" id="KW-0732">Signal</keyword>
<name>A0A120FIL0_9BRAD</name>
<evidence type="ECO:0000313" key="3">
    <source>
        <dbReference type="EMBL" id="KWV47690.1"/>
    </source>
</evidence>
<comment type="caution">
    <text evidence="3">The sequence shown here is derived from an EMBL/GenBank/DDBJ whole genome shotgun (WGS) entry which is preliminary data.</text>
</comment>
<dbReference type="Gene3D" id="2.40.160.180">
    <property type="entry name" value="Carbohydrate-selective porin OprB"/>
    <property type="match status" value="1"/>
</dbReference>
<dbReference type="GO" id="GO:0008643">
    <property type="term" value="P:carbohydrate transport"/>
    <property type="evidence" value="ECO:0007669"/>
    <property type="project" value="InterPro"/>
</dbReference>
<comment type="similarity">
    <text evidence="1 2">Belongs to the OprB family.</text>
</comment>
<evidence type="ECO:0000313" key="4">
    <source>
        <dbReference type="Proteomes" id="UP000057737"/>
    </source>
</evidence>
<proteinExistence type="inferred from homology"/>
<evidence type="ECO:0000256" key="2">
    <source>
        <dbReference type="RuleBase" id="RU363072"/>
    </source>
</evidence>
<sequence length="449" mass="48433">MLDRSINVARVCGMGIALSSLLGGGAHAADLLTKAPPLPYAETDDFWTRPYLFGDLGRTRLKEMGIDIGLTLGNETVGNLSGGNRNTGANAGQLWFGAKFDMAKLAGIQGGTVGLTLVDRFGDNLNSEAGIPALQLTNEVFGRGNILRLTELYYSQKLFNGLVEIKGGRLPVGSDFFFGQCEFINLTFCGGQPGNIQGGYIYNWPVSQWGGVVHYNFAKEFQLSVGVYDSNSNYLTTSDPTIYYLPGVPGSIPGSGVLVPVELVWAPSGPLNGTWRFGGWYDSASTIDGGLPGIITTIPGVGGVPDQNLSDQRGRYGFYESILQRLTVDGPKGQGWYTFLNTTVADHRTSYQDYQIAWGVKHTGTFAWRPDDEVGFAVGTTHVNSNALSPNAGGNEIPIEAWYGWQATGWMNLKFDAQYVINPGGRGYNAAGVKTDNAWVLGMRTTVHF</sequence>
<dbReference type="Pfam" id="PF04966">
    <property type="entry name" value="OprB"/>
    <property type="match status" value="1"/>
</dbReference>
<dbReference type="AlphaFoldDB" id="A0A120FIL0"/>
<organism evidence="3 4">
    <name type="scientific">Bradyrhizobium macuxiense</name>
    <dbReference type="NCBI Taxonomy" id="1755647"/>
    <lineage>
        <taxon>Bacteria</taxon>
        <taxon>Pseudomonadati</taxon>
        <taxon>Pseudomonadota</taxon>
        <taxon>Alphaproteobacteria</taxon>
        <taxon>Hyphomicrobiales</taxon>
        <taxon>Nitrobacteraceae</taxon>
        <taxon>Bradyrhizobium</taxon>
    </lineage>
</organism>
<protein>
    <submittedName>
        <fullName evidence="3">Porin</fullName>
    </submittedName>
</protein>
<dbReference type="GO" id="GO:0015288">
    <property type="term" value="F:porin activity"/>
    <property type="evidence" value="ECO:0007669"/>
    <property type="project" value="InterPro"/>
</dbReference>
<gene>
    <name evidence="3" type="ORF">AS156_19735</name>
</gene>
<dbReference type="InterPro" id="IPR007049">
    <property type="entry name" value="Carb-sel_porin_OprB"/>
</dbReference>
<dbReference type="OrthoDB" id="177316at2"/>
<feature type="signal peptide" evidence="2">
    <location>
        <begin position="1"/>
        <end position="28"/>
    </location>
</feature>
<keyword evidence="4" id="KW-1185">Reference proteome</keyword>
<dbReference type="PANTHER" id="PTHR37944">
    <property type="entry name" value="PORIN B"/>
    <property type="match status" value="1"/>
</dbReference>
<dbReference type="EMBL" id="LNCU01000113">
    <property type="protein sequence ID" value="KWV47690.1"/>
    <property type="molecule type" value="Genomic_DNA"/>
</dbReference>
<dbReference type="GO" id="GO:0016020">
    <property type="term" value="C:membrane"/>
    <property type="evidence" value="ECO:0007669"/>
    <property type="project" value="InterPro"/>
</dbReference>
<dbReference type="PANTHER" id="PTHR37944:SF1">
    <property type="entry name" value="PORIN B"/>
    <property type="match status" value="1"/>
</dbReference>
<dbReference type="Proteomes" id="UP000057737">
    <property type="component" value="Unassembled WGS sequence"/>
</dbReference>
<dbReference type="InterPro" id="IPR052932">
    <property type="entry name" value="OprB_Porin"/>
</dbReference>
<evidence type="ECO:0000256" key="1">
    <source>
        <dbReference type="ARBA" id="ARBA00008769"/>
    </source>
</evidence>